<organism evidence="9 10">
    <name type="scientific">Anaerosporomusa subterranea</name>
    <dbReference type="NCBI Taxonomy" id="1794912"/>
    <lineage>
        <taxon>Bacteria</taxon>
        <taxon>Bacillati</taxon>
        <taxon>Bacillota</taxon>
        <taxon>Negativicutes</taxon>
        <taxon>Acetonemataceae</taxon>
        <taxon>Anaerosporomusa</taxon>
    </lineage>
</organism>
<evidence type="ECO:0000256" key="8">
    <source>
        <dbReference type="SAM" id="Phobius"/>
    </source>
</evidence>
<dbReference type="AlphaFoldDB" id="A0A154BP63"/>
<evidence type="ECO:0000313" key="9">
    <source>
        <dbReference type="EMBL" id="KYZ75764.1"/>
    </source>
</evidence>
<dbReference type="RefSeq" id="WP_066243515.1">
    <property type="nucleotide sequence ID" value="NZ_LSGP01000020.1"/>
</dbReference>
<feature type="transmembrane region" description="Helical" evidence="8">
    <location>
        <begin position="84"/>
        <end position="101"/>
    </location>
</feature>
<evidence type="ECO:0000256" key="4">
    <source>
        <dbReference type="ARBA" id="ARBA00022544"/>
    </source>
</evidence>
<evidence type="ECO:0000313" key="10">
    <source>
        <dbReference type="Proteomes" id="UP000076268"/>
    </source>
</evidence>
<evidence type="ECO:0000256" key="3">
    <source>
        <dbReference type="ARBA" id="ARBA00022448"/>
    </source>
</evidence>
<dbReference type="Pfam" id="PF03845">
    <property type="entry name" value="Spore_permease"/>
    <property type="match status" value="1"/>
</dbReference>
<protein>
    <submittedName>
        <fullName evidence="9">Uncharacterized protein</fullName>
    </submittedName>
</protein>
<evidence type="ECO:0000256" key="6">
    <source>
        <dbReference type="ARBA" id="ARBA00022989"/>
    </source>
</evidence>
<accession>A0A154BP63</accession>
<dbReference type="InterPro" id="IPR004761">
    <property type="entry name" value="Spore_GerAB"/>
</dbReference>
<comment type="similarity">
    <text evidence="2">Belongs to the amino acid-polyamine-organocation (APC) superfamily. Spore germination protein (SGP) (TC 2.A.3.9) family.</text>
</comment>
<feature type="transmembrane region" description="Helical" evidence="8">
    <location>
        <begin position="306"/>
        <end position="328"/>
    </location>
</feature>
<dbReference type="PANTHER" id="PTHR34975:SF2">
    <property type="entry name" value="SPORE GERMINATION PROTEIN A2"/>
    <property type="match status" value="1"/>
</dbReference>
<dbReference type="STRING" id="1794912.AXX12_11195"/>
<dbReference type="GO" id="GO:0009847">
    <property type="term" value="P:spore germination"/>
    <property type="evidence" value="ECO:0007669"/>
    <property type="project" value="InterPro"/>
</dbReference>
<evidence type="ECO:0000256" key="1">
    <source>
        <dbReference type="ARBA" id="ARBA00004141"/>
    </source>
</evidence>
<keyword evidence="10" id="KW-1185">Reference proteome</keyword>
<feature type="transmembrane region" description="Helical" evidence="8">
    <location>
        <begin position="121"/>
        <end position="138"/>
    </location>
</feature>
<evidence type="ECO:0000256" key="2">
    <source>
        <dbReference type="ARBA" id="ARBA00007998"/>
    </source>
</evidence>
<feature type="transmembrane region" description="Helical" evidence="8">
    <location>
        <begin position="145"/>
        <end position="167"/>
    </location>
</feature>
<dbReference type="EMBL" id="LSGP01000020">
    <property type="protein sequence ID" value="KYZ75764.1"/>
    <property type="molecule type" value="Genomic_DNA"/>
</dbReference>
<feature type="transmembrane region" description="Helical" evidence="8">
    <location>
        <begin position="45"/>
        <end position="63"/>
    </location>
</feature>
<evidence type="ECO:0000256" key="7">
    <source>
        <dbReference type="ARBA" id="ARBA00023136"/>
    </source>
</evidence>
<feature type="transmembrane region" description="Helical" evidence="8">
    <location>
        <begin position="187"/>
        <end position="207"/>
    </location>
</feature>
<sequence length="370" mass="40940">MSYHSGKMGMAECLAFVFMMTFTRTFLTAPSRVLAEQANLSWLSVLLTGIAAMVMLLLLNRAFRGYSGDLLDLAEDYLGRPAKWIIGLFYISMFFTDATLLTRQYAENTLLTALHETEFTQLLLIYGLAIVIILRIGLEPICRTAYIIMPAGIAGLIIVLLMLMPTYDFYELLPWQGNGLGVLVSKSLLAGGSNAACVAPAILSPTFHNSKTWMSGSLFGLGISVAVKVMTAFVFLIVVGVSVGQEKVLPFYEMARLVYLGRFFQRVEALFIVLWVIFGILTIAMNLYVGLYLSTRLFKLETMRPLIPTTVILIVSLASLPTDVTAVIQTEVQMFRIMFNVGLYGIPGVLFLASLWQGTKKRRKPPCSAS</sequence>
<keyword evidence="3" id="KW-0813">Transport</keyword>
<keyword evidence="5 8" id="KW-0812">Transmembrane</keyword>
<keyword evidence="6 8" id="KW-1133">Transmembrane helix</keyword>
<evidence type="ECO:0000256" key="5">
    <source>
        <dbReference type="ARBA" id="ARBA00022692"/>
    </source>
</evidence>
<dbReference type="OrthoDB" id="1675410at2"/>
<feature type="transmembrane region" description="Helical" evidence="8">
    <location>
        <begin position="269"/>
        <end position="294"/>
    </location>
</feature>
<keyword evidence="4" id="KW-0309">Germination</keyword>
<dbReference type="GO" id="GO:0016020">
    <property type="term" value="C:membrane"/>
    <property type="evidence" value="ECO:0007669"/>
    <property type="project" value="UniProtKB-SubCell"/>
</dbReference>
<comment type="subcellular location">
    <subcellularLocation>
        <location evidence="1">Membrane</location>
        <topology evidence="1">Multi-pass membrane protein</topology>
    </subcellularLocation>
</comment>
<name>A0A154BP63_ANASB</name>
<comment type="caution">
    <text evidence="9">The sequence shown here is derived from an EMBL/GenBank/DDBJ whole genome shotgun (WGS) entry which is preliminary data.</text>
</comment>
<feature type="transmembrane region" description="Helical" evidence="8">
    <location>
        <begin position="219"/>
        <end position="243"/>
    </location>
</feature>
<proteinExistence type="inferred from homology"/>
<gene>
    <name evidence="9" type="ORF">AXX12_11195</name>
</gene>
<keyword evidence="7 8" id="KW-0472">Membrane</keyword>
<dbReference type="Proteomes" id="UP000076268">
    <property type="component" value="Unassembled WGS sequence"/>
</dbReference>
<reference evidence="9 10" key="1">
    <citation type="submission" date="2016-02" db="EMBL/GenBank/DDBJ databases">
        <title>Anaerosporomusa subterraneum gen. nov., sp. nov., a spore-forming obligate anaerobe isolated from saprolite.</title>
        <authorList>
            <person name="Choi J.K."/>
            <person name="Shah M."/>
            <person name="Yee N."/>
        </authorList>
    </citation>
    <scope>NUCLEOTIDE SEQUENCE [LARGE SCALE GENOMIC DNA]</scope>
    <source>
        <strain evidence="9 10">RU4</strain>
    </source>
</reference>
<feature type="transmembrane region" description="Helical" evidence="8">
    <location>
        <begin position="334"/>
        <end position="356"/>
    </location>
</feature>
<dbReference type="PANTHER" id="PTHR34975">
    <property type="entry name" value="SPORE GERMINATION PROTEIN A2"/>
    <property type="match status" value="1"/>
</dbReference>